<feature type="short sequence motif" description="Cx2C motif 2" evidence="10">
    <location>
        <begin position="285"/>
        <end position="288"/>
    </location>
</feature>
<evidence type="ECO:0000256" key="3">
    <source>
        <dbReference type="ARBA" id="ARBA00022485"/>
    </source>
</evidence>
<evidence type="ECO:0000256" key="4">
    <source>
        <dbReference type="ARBA" id="ARBA00022490"/>
    </source>
</evidence>
<sequence>MTTAPTPAQKTLLVGSLAAAKGGEYQAAVQDLEAQSSVLETEMVDRITDMAYNPPASAFDAAYVMAPYGEVAWATLLGKLHSALAPGAQLSVTLFDTADAQSAESKIQAELAIAGFSDSRADGGKLRATRPAAAAVSLANGTSGSSALPLRRKTGAMPNGTQQKKASLWATQPETTMNPESLLAGVQTGARKREDCTVDLSVPPARRKRACKGCTCGLRELQDEEEAGRSVVQLDGGELGGERSEVETTVTGPDGKPRTVKRVQVDTRGATSSCGSCFLGDAFRCSSCPYLGLPAFEPGQKVEIPISMDDDV</sequence>
<feature type="region of interest" description="Fe-S binding site B" evidence="10">
    <location>
        <begin position="274"/>
        <end position="288"/>
    </location>
</feature>
<dbReference type="GO" id="GO:0009055">
    <property type="term" value="F:electron transfer activity"/>
    <property type="evidence" value="ECO:0007669"/>
    <property type="project" value="UniProtKB-UniRule"/>
</dbReference>
<keyword evidence="8 10" id="KW-0411">Iron-sulfur</keyword>
<evidence type="ECO:0000256" key="5">
    <source>
        <dbReference type="ARBA" id="ARBA00022714"/>
    </source>
</evidence>
<dbReference type="Pfam" id="PF05093">
    <property type="entry name" value="CIAPIN1"/>
    <property type="match status" value="1"/>
</dbReference>
<feature type="binding site" evidence="10">
    <location>
        <position position="196"/>
    </location>
    <ligand>
        <name>[2Fe-2S] cluster</name>
        <dbReference type="ChEBI" id="CHEBI:190135"/>
    </ligand>
</feature>
<keyword evidence="4 10" id="KW-0963">Cytoplasm</keyword>
<comment type="domain">
    <text evidence="10">The C-terminal domain binds 2 Fe-S clusters but is otherwise mostly in an intrinsically disordered conformation.</text>
</comment>
<dbReference type="GO" id="GO:0005758">
    <property type="term" value="C:mitochondrial intermembrane space"/>
    <property type="evidence" value="ECO:0007669"/>
    <property type="project" value="UniProtKB-SubCell"/>
</dbReference>
<evidence type="ECO:0000259" key="13">
    <source>
        <dbReference type="Pfam" id="PF16803"/>
    </source>
</evidence>
<keyword evidence="3 10" id="KW-0004">4Fe-4S</keyword>
<feature type="binding site" evidence="10">
    <location>
        <position position="214"/>
    </location>
    <ligand>
        <name>[2Fe-2S] cluster</name>
        <dbReference type="ChEBI" id="CHEBI:190135"/>
    </ligand>
</feature>
<protein>
    <submittedName>
        <fullName evidence="14">Electron carrier</fullName>
    </submittedName>
</protein>
<dbReference type="HAMAP" id="MF_03115">
    <property type="entry name" value="Anamorsin"/>
    <property type="match status" value="1"/>
</dbReference>
<keyword evidence="6 10" id="KW-0479">Metal-binding</keyword>
<evidence type="ECO:0000259" key="12">
    <source>
        <dbReference type="Pfam" id="PF05093"/>
    </source>
</evidence>
<name>A0AAF0F4G8_9BASI</name>
<dbReference type="GeneID" id="85226272"/>
<organism evidence="14 15">
    <name type="scientific">Malassezia japonica</name>
    <dbReference type="NCBI Taxonomy" id="223818"/>
    <lineage>
        <taxon>Eukaryota</taxon>
        <taxon>Fungi</taxon>
        <taxon>Dikarya</taxon>
        <taxon>Basidiomycota</taxon>
        <taxon>Ustilaginomycotina</taxon>
        <taxon>Malasseziomycetes</taxon>
        <taxon>Malasseziales</taxon>
        <taxon>Malasseziaceae</taxon>
        <taxon>Malassezia</taxon>
    </lineage>
</organism>
<dbReference type="PANTHER" id="PTHR13273">
    <property type="entry name" value="ANAMORSIN"/>
    <property type="match status" value="1"/>
</dbReference>
<comment type="cofactor">
    <cofactor evidence="10">
        <name>[2Fe-2S] cluster</name>
        <dbReference type="ChEBI" id="CHEBI:190135"/>
    </cofactor>
</comment>
<comment type="domain">
    <text evidence="10">The twin Cx2C motifs are involved in the recognition by the mitochondrial MIA40-ERV1 disulfide relay system. The formation of 2 disulfide bonds in the Cx2C motifs through dithiol/disulfide exchange reactions effectively traps the protein in the mitochondrial intermembrane space.</text>
</comment>
<feature type="short sequence motif" description="Cx2C motif 1" evidence="10">
    <location>
        <begin position="274"/>
        <end position="277"/>
    </location>
</feature>
<evidence type="ECO:0000256" key="1">
    <source>
        <dbReference type="ARBA" id="ARBA00001966"/>
    </source>
</evidence>
<dbReference type="EMBL" id="CP119961">
    <property type="protein sequence ID" value="WFD39641.1"/>
    <property type="molecule type" value="Genomic_DNA"/>
</dbReference>
<feature type="binding site" evidence="10">
    <location>
        <position position="277"/>
    </location>
    <ligand>
        <name>[4Fe-4S] cluster</name>
        <dbReference type="ChEBI" id="CHEBI:49883"/>
    </ligand>
</feature>
<evidence type="ECO:0000256" key="8">
    <source>
        <dbReference type="ARBA" id="ARBA00023014"/>
    </source>
</evidence>
<reference evidence="14" key="1">
    <citation type="submission" date="2023-03" db="EMBL/GenBank/DDBJ databases">
        <title>Mating type loci evolution in Malassezia.</title>
        <authorList>
            <person name="Coelho M.A."/>
        </authorList>
    </citation>
    <scope>NUCLEOTIDE SEQUENCE</scope>
    <source>
        <strain evidence="14">CBS 9431</strain>
    </source>
</reference>
<dbReference type="GO" id="GO:0016226">
    <property type="term" value="P:iron-sulfur cluster assembly"/>
    <property type="evidence" value="ECO:0007669"/>
    <property type="project" value="UniProtKB-UniRule"/>
</dbReference>
<evidence type="ECO:0000256" key="6">
    <source>
        <dbReference type="ARBA" id="ARBA00022723"/>
    </source>
</evidence>
<comment type="caution">
    <text evidence="10">Lacks conserved residue(s) required for the propagation of feature annotation.</text>
</comment>
<proteinExistence type="inferred from homology"/>
<dbReference type="InterPro" id="IPR007785">
    <property type="entry name" value="Anamorsin"/>
</dbReference>
<feature type="binding site" evidence="10">
    <location>
        <position position="216"/>
    </location>
    <ligand>
        <name>[2Fe-2S] cluster</name>
        <dbReference type="ChEBI" id="CHEBI:190135"/>
    </ligand>
</feature>
<accession>A0AAF0F4G8</accession>
<dbReference type="GO" id="GO:0046872">
    <property type="term" value="F:metal ion binding"/>
    <property type="evidence" value="ECO:0007669"/>
    <property type="project" value="UniProtKB-KW"/>
</dbReference>
<comment type="cofactor">
    <cofactor evidence="1 10">
        <name>[4Fe-4S] cluster</name>
        <dbReference type="ChEBI" id="CHEBI:49883"/>
    </cofactor>
</comment>
<evidence type="ECO:0000256" key="2">
    <source>
        <dbReference type="ARBA" id="ARBA00008169"/>
    </source>
</evidence>
<keyword evidence="15" id="KW-1185">Reference proteome</keyword>
<dbReference type="InterPro" id="IPR031838">
    <property type="entry name" value="Dre2_N"/>
</dbReference>
<keyword evidence="5 10" id="KW-0001">2Fe-2S</keyword>
<dbReference type="AlphaFoldDB" id="A0AAF0F4G8"/>
<gene>
    <name evidence="14" type="primary">DRE2</name>
    <name evidence="14" type="ORF">MJAP1_002621</name>
</gene>
<feature type="binding site" evidence="10">
    <location>
        <position position="288"/>
    </location>
    <ligand>
        <name>[4Fe-4S] cluster</name>
        <dbReference type="ChEBI" id="CHEBI:49883"/>
    </ligand>
</feature>
<dbReference type="RefSeq" id="XP_060122538.1">
    <property type="nucleotide sequence ID" value="XM_060266555.1"/>
</dbReference>
<comment type="similarity">
    <text evidence="2 10">Belongs to the anamorsin family.</text>
</comment>
<comment type="domain">
    <text evidence="10">The N-terminal domain has structural similarity with S-adenosyl-L-methionine-dependent methyltransferases, but does not bind S-adenosyl-L-methionine. It is required for correct assembly of the 2 Fe-S clusters.</text>
</comment>
<evidence type="ECO:0000313" key="14">
    <source>
        <dbReference type="EMBL" id="WFD39641.1"/>
    </source>
</evidence>
<feature type="region of interest" description="Disordered" evidence="11">
    <location>
        <begin position="144"/>
        <end position="164"/>
    </location>
</feature>
<feature type="binding site" evidence="10">
    <location>
        <position position="211"/>
    </location>
    <ligand>
        <name>[2Fe-2S] cluster</name>
        <dbReference type="ChEBI" id="CHEBI:190135"/>
    </ligand>
</feature>
<evidence type="ECO:0000256" key="10">
    <source>
        <dbReference type="HAMAP-Rule" id="MF_03115"/>
    </source>
</evidence>
<dbReference type="Proteomes" id="UP001217754">
    <property type="component" value="Chromosome 4"/>
</dbReference>
<dbReference type="InterPro" id="IPR029063">
    <property type="entry name" value="SAM-dependent_MTases_sf"/>
</dbReference>
<feature type="domain" description="Fe-S cluster assembly protein Dre2 N-terminal" evidence="13">
    <location>
        <begin position="11"/>
        <end position="138"/>
    </location>
</feature>
<feature type="domain" description="Anamorsin C-terminal" evidence="12">
    <location>
        <begin position="195"/>
        <end position="304"/>
    </location>
</feature>
<dbReference type="GO" id="GO:0051539">
    <property type="term" value="F:4 iron, 4 sulfur cluster binding"/>
    <property type="evidence" value="ECO:0007669"/>
    <property type="project" value="UniProtKB-KW"/>
</dbReference>
<keyword evidence="9 10" id="KW-0496">Mitochondrion</keyword>
<dbReference type="Pfam" id="PF16803">
    <property type="entry name" value="DRE2_N"/>
    <property type="match status" value="1"/>
</dbReference>
<dbReference type="InterPro" id="IPR046408">
    <property type="entry name" value="CIAPIN1"/>
</dbReference>
<feature type="binding site" evidence="10">
    <location>
        <position position="285"/>
    </location>
    <ligand>
        <name>[4Fe-4S] cluster</name>
        <dbReference type="ChEBI" id="CHEBI:49883"/>
    </ligand>
</feature>
<dbReference type="GO" id="GO:0051537">
    <property type="term" value="F:2 iron, 2 sulfur cluster binding"/>
    <property type="evidence" value="ECO:0007669"/>
    <property type="project" value="UniProtKB-UniRule"/>
</dbReference>
<evidence type="ECO:0000256" key="9">
    <source>
        <dbReference type="ARBA" id="ARBA00023128"/>
    </source>
</evidence>
<evidence type="ECO:0000256" key="7">
    <source>
        <dbReference type="ARBA" id="ARBA00023004"/>
    </source>
</evidence>
<evidence type="ECO:0000256" key="11">
    <source>
        <dbReference type="SAM" id="MobiDB-lite"/>
    </source>
</evidence>
<feature type="binding site" evidence="10">
    <location>
        <position position="274"/>
    </location>
    <ligand>
        <name>[4Fe-4S] cluster</name>
        <dbReference type="ChEBI" id="CHEBI:49883"/>
    </ligand>
</feature>
<keyword evidence="7 10" id="KW-0408">Iron</keyword>
<dbReference type="PANTHER" id="PTHR13273:SF14">
    <property type="entry name" value="ANAMORSIN"/>
    <property type="match status" value="1"/>
</dbReference>
<comment type="subcellular location">
    <subcellularLocation>
        <location evidence="10">Cytoplasm</location>
    </subcellularLocation>
    <subcellularLocation>
        <location evidence="10">Mitochondrion intermembrane space</location>
    </subcellularLocation>
</comment>
<dbReference type="Gene3D" id="3.40.50.150">
    <property type="entry name" value="Vaccinia Virus protein VP39"/>
    <property type="match status" value="1"/>
</dbReference>
<evidence type="ECO:0000313" key="15">
    <source>
        <dbReference type="Proteomes" id="UP001217754"/>
    </source>
</evidence>